<dbReference type="Proteomes" id="UP000050909">
    <property type="component" value="Unassembled WGS sequence"/>
</dbReference>
<keyword evidence="2" id="KW-1185">Reference proteome</keyword>
<accession>A0A0R1GX15</accession>
<evidence type="ECO:0008006" key="3">
    <source>
        <dbReference type="Google" id="ProtNLM"/>
    </source>
</evidence>
<dbReference type="RefSeq" id="WP_056946046.1">
    <property type="nucleotide sequence ID" value="NZ_AZCV01000001.1"/>
</dbReference>
<reference evidence="1 2" key="1">
    <citation type="journal article" date="2015" name="Genome Announc.">
        <title>Expanding the biotechnology potential of lactobacilli through comparative genomics of 213 strains and associated genera.</title>
        <authorList>
            <person name="Sun Z."/>
            <person name="Harris H.M."/>
            <person name="McCann A."/>
            <person name="Guo C."/>
            <person name="Argimon S."/>
            <person name="Zhang W."/>
            <person name="Yang X."/>
            <person name="Jeffery I.B."/>
            <person name="Cooney J.C."/>
            <person name="Kagawa T.F."/>
            <person name="Liu W."/>
            <person name="Song Y."/>
            <person name="Salvetti E."/>
            <person name="Wrobel A."/>
            <person name="Rasinkangas P."/>
            <person name="Parkhill J."/>
            <person name="Rea M.C."/>
            <person name="O'Sullivan O."/>
            <person name="Ritari J."/>
            <person name="Douillard F.P."/>
            <person name="Paul Ross R."/>
            <person name="Yang R."/>
            <person name="Briner A.E."/>
            <person name="Felis G.E."/>
            <person name="de Vos W.M."/>
            <person name="Barrangou R."/>
            <person name="Klaenhammer T.R."/>
            <person name="Caufield P.W."/>
            <person name="Cui Y."/>
            <person name="Zhang H."/>
            <person name="O'Toole P.W."/>
        </authorList>
    </citation>
    <scope>NUCLEOTIDE SEQUENCE [LARGE SCALE GENOMIC DNA]</scope>
    <source>
        <strain evidence="1 2">DSM 20534</strain>
    </source>
</reference>
<comment type="caution">
    <text evidence="1">The sequence shown here is derived from an EMBL/GenBank/DDBJ whole genome shotgun (WGS) entry which is preliminary data.</text>
</comment>
<gene>
    <name evidence="1" type="ORF">FC62_GL000344</name>
</gene>
<name>A0A0R1GX15_9LACO</name>
<dbReference type="PATRIC" id="fig|1423722.3.peg.349"/>
<dbReference type="EMBL" id="AZCV01000001">
    <property type="protein sequence ID" value="KRK38656.1"/>
    <property type="molecule type" value="Genomic_DNA"/>
</dbReference>
<evidence type="ECO:0000313" key="1">
    <source>
        <dbReference type="EMBL" id="KRK38656.1"/>
    </source>
</evidence>
<organism evidence="1 2">
    <name type="scientific">Amylolactobacillus amylotrophicus DSM 20534</name>
    <dbReference type="NCBI Taxonomy" id="1423722"/>
    <lineage>
        <taxon>Bacteria</taxon>
        <taxon>Bacillati</taxon>
        <taxon>Bacillota</taxon>
        <taxon>Bacilli</taxon>
        <taxon>Lactobacillales</taxon>
        <taxon>Lactobacillaceae</taxon>
        <taxon>Amylolactobacillus</taxon>
    </lineage>
</organism>
<sequence length="320" mass="38261">MEEQIEDLRTQVVHLFEEFNQGNYYNDLLDRFFALQNSVEFAEESSSVRLPRVQGAAKKRFDSLLQSIDEDTTVLTNDDWAFLLRFNGNRDPYIRDQQLFFHFFQAVQRHIITKEQVNFIIQTLLADDKIFWHILEPENDGIYTRSFSWLMLSALVVEDQKYYHALKQTDYYEILTQAVTYLLLERDGRGFVPDFGWAHALLHMANLFEAFNFTDLPRAPKMFFFNAIFFAYFRNNYALSYGEDQRLAGAITVLTGRDQVYVDYVLTVFEYWNENYHRVNIPNDFEFWNAFYNQLRLFNSLLLLDDLPEEIRNFIENDLR</sequence>
<dbReference type="AlphaFoldDB" id="A0A0R1GX15"/>
<dbReference type="InterPro" id="IPR021247">
    <property type="entry name" value="DUF2785"/>
</dbReference>
<proteinExistence type="predicted"/>
<protein>
    <recommendedName>
        <fullName evidence="3">DUF2785 domain-containing protein</fullName>
    </recommendedName>
</protein>
<dbReference type="Pfam" id="PF10978">
    <property type="entry name" value="DUF2785"/>
    <property type="match status" value="1"/>
</dbReference>
<evidence type="ECO:0000313" key="2">
    <source>
        <dbReference type="Proteomes" id="UP000050909"/>
    </source>
</evidence>